<dbReference type="CDD" id="cd00054">
    <property type="entry name" value="EGF_CA"/>
    <property type="match status" value="1"/>
</dbReference>
<evidence type="ECO:0000256" key="1">
    <source>
        <dbReference type="ARBA" id="ARBA00022536"/>
    </source>
</evidence>
<dbReference type="PANTHER" id="PTHR15036:SF85">
    <property type="entry name" value="SP2353, ISOFORM A"/>
    <property type="match status" value="1"/>
</dbReference>
<keyword evidence="3" id="KW-0677">Repeat</keyword>
<keyword evidence="4 6" id="KW-1015">Disulfide bond</keyword>
<dbReference type="PRINTS" id="PR00010">
    <property type="entry name" value="EGFBLOOD"/>
</dbReference>
<evidence type="ECO:0000256" key="2">
    <source>
        <dbReference type="ARBA" id="ARBA00022729"/>
    </source>
</evidence>
<keyword evidence="2" id="KW-0732">Signal</keyword>
<keyword evidence="7" id="KW-0812">Transmembrane</keyword>
<evidence type="ECO:0000256" key="4">
    <source>
        <dbReference type="ARBA" id="ARBA00023157"/>
    </source>
</evidence>
<dbReference type="GO" id="GO:0042063">
    <property type="term" value="P:gliogenesis"/>
    <property type="evidence" value="ECO:0007669"/>
    <property type="project" value="UniProtKB-ARBA"/>
</dbReference>
<sequence length="202" mass="22312">DGGEGRRGNRTTDFSSREQLTIDTEEGLYLGGKPEYTEIGIIAVEHDYQEGCIDDVRLNDRPLPLPPVTNSTAWAQAIIGQNLELGCPTDKLCNNGLCHGAFQCSDPWNTHRCFCGEGRILTADGKLCIKSDDCFVKPCVNGGVCMELESRQQYRCVCPEGFWGEQCELTRDKQTMRLGLGAYATMLGCILIILLVLLLMLV</sequence>
<feature type="domain" description="Laminin G" evidence="8">
    <location>
        <begin position="1"/>
        <end position="87"/>
    </location>
</feature>
<dbReference type="Pfam" id="PF00008">
    <property type="entry name" value="EGF"/>
    <property type="match status" value="1"/>
</dbReference>
<dbReference type="GO" id="GO:0000902">
    <property type="term" value="P:cell morphogenesis"/>
    <property type="evidence" value="ECO:0007669"/>
    <property type="project" value="UniProtKB-ARBA"/>
</dbReference>
<dbReference type="PROSITE" id="PS00022">
    <property type="entry name" value="EGF_1"/>
    <property type="match status" value="1"/>
</dbReference>
<feature type="disulfide bond" evidence="6">
    <location>
        <begin position="158"/>
        <end position="167"/>
    </location>
</feature>
<keyword evidence="7" id="KW-0472">Membrane</keyword>
<dbReference type="SUPFAM" id="SSF49899">
    <property type="entry name" value="Concanavalin A-like lectins/glucanases"/>
    <property type="match status" value="1"/>
</dbReference>
<dbReference type="EMBL" id="GECZ01003127">
    <property type="protein sequence ID" value="JAS66642.1"/>
    <property type="molecule type" value="Transcribed_RNA"/>
</dbReference>
<evidence type="ECO:0008006" key="11">
    <source>
        <dbReference type="Google" id="ProtNLM"/>
    </source>
</evidence>
<dbReference type="SUPFAM" id="SSF57196">
    <property type="entry name" value="EGF/Laminin"/>
    <property type="match status" value="2"/>
</dbReference>
<feature type="disulfide bond" evidence="6">
    <location>
        <begin position="139"/>
        <end position="156"/>
    </location>
</feature>
<dbReference type="InterPro" id="IPR013320">
    <property type="entry name" value="ConA-like_dom_sf"/>
</dbReference>
<feature type="non-terminal residue" evidence="10">
    <location>
        <position position="202"/>
    </location>
</feature>
<dbReference type="FunFam" id="2.10.25.10:FF:000230">
    <property type="entry name" value="Delta-like protein"/>
    <property type="match status" value="1"/>
</dbReference>
<keyword evidence="7" id="KW-1133">Transmembrane helix</keyword>
<dbReference type="PANTHER" id="PTHR15036">
    <property type="entry name" value="PIKACHURIN-LIKE PROTEIN"/>
    <property type="match status" value="1"/>
</dbReference>
<evidence type="ECO:0000259" key="9">
    <source>
        <dbReference type="PROSITE" id="PS50026"/>
    </source>
</evidence>
<dbReference type="InterPro" id="IPR000742">
    <property type="entry name" value="EGF"/>
</dbReference>
<dbReference type="PROSITE" id="PS01186">
    <property type="entry name" value="EGF_2"/>
    <property type="match status" value="1"/>
</dbReference>
<reference evidence="10" key="1">
    <citation type="submission" date="2015-11" db="EMBL/GenBank/DDBJ databases">
        <title>De novo transcriptome assembly of four potential Pierce s Disease insect vectors from Arizona vineyards.</title>
        <authorList>
            <person name="Tassone E.E."/>
        </authorList>
    </citation>
    <scope>NUCLEOTIDE SEQUENCE</scope>
</reference>
<dbReference type="PROSITE" id="PS50025">
    <property type="entry name" value="LAM_G_DOMAIN"/>
    <property type="match status" value="1"/>
</dbReference>
<evidence type="ECO:0000313" key="10">
    <source>
        <dbReference type="EMBL" id="JAS66642.1"/>
    </source>
</evidence>
<organism evidence="10">
    <name type="scientific">Cuerna arida</name>
    <dbReference type="NCBI Taxonomy" id="1464854"/>
    <lineage>
        <taxon>Eukaryota</taxon>
        <taxon>Metazoa</taxon>
        <taxon>Ecdysozoa</taxon>
        <taxon>Arthropoda</taxon>
        <taxon>Hexapoda</taxon>
        <taxon>Insecta</taxon>
        <taxon>Pterygota</taxon>
        <taxon>Neoptera</taxon>
        <taxon>Paraneoptera</taxon>
        <taxon>Hemiptera</taxon>
        <taxon>Auchenorrhyncha</taxon>
        <taxon>Membracoidea</taxon>
        <taxon>Cicadellidae</taxon>
        <taxon>Cicadellinae</taxon>
        <taxon>Proconiini</taxon>
        <taxon>Cuerna</taxon>
    </lineage>
</organism>
<keyword evidence="1 6" id="KW-0245">EGF-like domain</keyword>
<feature type="transmembrane region" description="Helical" evidence="7">
    <location>
        <begin position="180"/>
        <end position="201"/>
    </location>
</feature>
<feature type="domain" description="EGF-like" evidence="9">
    <location>
        <begin position="130"/>
        <end position="168"/>
    </location>
</feature>
<comment type="caution">
    <text evidence="6">Lacks conserved residue(s) required for the propagation of feature annotation.</text>
</comment>
<dbReference type="GO" id="GO:0005886">
    <property type="term" value="C:plasma membrane"/>
    <property type="evidence" value="ECO:0007669"/>
    <property type="project" value="UniProtKB-ARBA"/>
</dbReference>
<name>A0A1B6GW17_9HEMI</name>
<dbReference type="AlphaFoldDB" id="A0A1B6GW17"/>
<feature type="non-terminal residue" evidence="10">
    <location>
        <position position="1"/>
    </location>
</feature>
<proteinExistence type="predicted"/>
<keyword evidence="5" id="KW-0325">Glycoprotein</keyword>
<protein>
    <recommendedName>
        <fullName evidence="11">EGF-like domain-containing protein</fullName>
    </recommendedName>
</protein>
<evidence type="ECO:0000256" key="3">
    <source>
        <dbReference type="ARBA" id="ARBA00022737"/>
    </source>
</evidence>
<evidence type="ECO:0000256" key="6">
    <source>
        <dbReference type="PROSITE-ProRule" id="PRU00076"/>
    </source>
</evidence>
<evidence type="ECO:0000256" key="7">
    <source>
        <dbReference type="SAM" id="Phobius"/>
    </source>
</evidence>
<evidence type="ECO:0000256" key="5">
    <source>
        <dbReference type="ARBA" id="ARBA00023180"/>
    </source>
</evidence>
<dbReference type="PROSITE" id="PS50026">
    <property type="entry name" value="EGF_3"/>
    <property type="match status" value="1"/>
</dbReference>
<dbReference type="GO" id="GO:0048666">
    <property type="term" value="P:neuron development"/>
    <property type="evidence" value="ECO:0007669"/>
    <property type="project" value="UniProtKB-ARBA"/>
</dbReference>
<dbReference type="InterPro" id="IPR050372">
    <property type="entry name" value="Neurexin-related_CASP"/>
</dbReference>
<evidence type="ECO:0000259" key="8">
    <source>
        <dbReference type="PROSITE" id="PS50025"/>
    </source>
</evidence>
<accession>A0A1B6GW17</accession>
<dbReference type="InterPro" id="IPR001791">
    <property type="entry name" value="Laminin_G"/>
</dbReference>
<gene>
    <name evidence="10" type="ORF">g.651</name>
</gene>
<dbReference type="Gene3D" id="2.10.25.10">
    <property type="entry name" value="Laminin"/>
    <property type="match status" value="1"/>
</dbReference>
<dbReference type="SMART" id="SM00181">
    <property type="entry name" value="EGF"/>
    <property type="match status" value="2"/>
</dbReference>